<proteinExistence type="predicted"/>
<protein>
    <submittedName>
        <fullName evidence="1">Uncharacterized protein</fullName>
    </submittedName>
</protein>
<evidence type="ECO:0000313" key="2">
    <source>
        <dbReference type="Proteomes" id="UP000076796"/>
    </source>
</evidence>
<sequence>MEGIIDRFEGEIVIIEIDGHTQDVSKSLVDPAASPGDVVDLVNGKWVTNPEKTKNQSDRINRLAEELWEE</sequence>
<comment type="caution">
    <text evidence="1">The sequence shown here is derived from an EMBL/GenBank/DDBJ whole genome shotgun (WGS) entry which is preliminary data.</text>
</comment>
<dbReference type="RefSeq" id="WP_063477633.1">
    <property type="nucleotide sequence ID" value="NZ_MRTT01000056.1"/>
</dbReference>
<dbReference type="Pfam" id="PF11213">
    <property type="entry name" value="DUF3006"/>
    <property type="match status" value="1"/>
</dbReference>
<dbReference type="AlphaFoldDB" id="A0A163GST2"/>
<dbReference type="InterPro" id="IPR021377">
    <property type="entry name" value="DUF3006"/>
</dbReference>
<name>A0A163GST2_9BACL</name>
<organism evidence="1 2">
    <name type="scientific">Paenibacillus glucanolyticus</name>
    <dbReference type="NCBI Taxonomy" id="59843"/>
    <lineage>
        <taxon>Bacteria</taxon>
        <taxon>Bacillati</taxon>
        <taxon>Bacillota</taxon>
        <taxon>Bacilli</taxon>
        <taxon>Bacillales</taxon>
        <taxon>Paenibacillaceae</taxon>
        <taxon>Paenibacillus</taxon>
    </lineage>
</organism>
<keyword evidence="2" id="KW-1185">Reference proteome</keyword>
<evidence type="ECO:0000313" key="1">
    <source>
        <dbReference type="EMBL" id="KZS45129.1"/>
    </source>
</evidence>
<reference evidence="1" key="1">
    <citation type="journal article" date="2016" name="Genome Announc.">
        <title>Draft genomes of two strains of Paenibacillus glucanolyticus with capability to degrade lignocellulose.</title>
        <authorList>
            <person name="Mathews S.L."/>
            <person name="Pawlak J."/>
            <person name="Grunden A.M."/>
        </authorList>
    </citation>
    <scope>NUCLEOTIDE SEQUENCE [LARGE SCALE GENOMIC DNA]</scope>
    <source>
        <strain evidence="1">SLM1</strain>
    </source>
</reference>
<accession>A0A163GST2</accession>
<dbReference type="Proteomes" id="UP000076796">
    <property type="component" value="Unassembled WGS sequence"/>
</dbReference>
<dbReference type="EMBL" id="LWMH01000001">
    <property type="protein sequence ID" value="KZS45129.1"/>
    <property type="molecule type" value="Genomic_DNA"/>
</dbReference>
<gene>
    <name evidence="1" type="ORF">AWU65_03870</name>
</gene>